<feature type="region of interest" description="Disordered" evidence="1">
    <location>
        <begin position="207"/>
        <end position="258"/>
    </location>
</feature>
<keyword evidence="2" id="KW-1185">Reference proteome</keyword>
<reference evidence="3" key="1">
    <citation type="submission" date="2025-08" db="UniProtKB">
        <authorList>
            <consortium name="RefSeq"/>
        </authorList>
    </citation>
    <scope>IDENTIFICATION</scope>
</reference>
<feature type="compositionally biased region" description="Polar residues" evidence="1">
    <location>
        <begin position="228"/>
        <end position="258"/>
    </location>
</feature>
<dbReference type="RefSeq" id="XP_005751022.1">
    <property type="nucleotide sequence ID" value="XM_005750965.2"/>
</dbReference>
<evidence type="ECO:0000256" key="1">
    <source>
        <dbReference type="SAM" id="MobiDB-lite"/>
    </source>
</evidence>
<evidence type="ECO:0000313" key="3">
    <source>
        <dbReference type="RefSeq" id="XP_005751022.1"/>
    </source>
</evidence>
<evidence type="ECO:0000313" key="2">
    <source>
        <dbReference type="Proteomes" id="UP000695023"/>
    </source>
</evidence>
<dbReference type="Proteomes" id="UP000695023">
    <property type="component" value="Unplaced"/>
</dbReference>
<dbReference type="AlphaFoldDB" id="A0A9Y3VYV5"/>
<sequence length="258" mass="27342">MASTPSASALSAVLRCRGNIWTRNPPAKRPASSAYGLGLAGGALRDSPFERSGSHQASAAEASPHGECVVVLVGRRLIVSYRSDRVGGKVSREVSGLRYPKLSQSPAHAHSAAPALVRVLASRLSGNNKCSKIIQIKDPAHIRKSALVKDTSEISASVLKLSVTSPPCLVGQIPSFMLNGWSVLRSTCLSVTCLVSKILFLNLGDVRSSGSSPDEAPRHLLCQRDENNSSSRSLQANKQTSYKNNSSSAQKITQEGPD</sequence>
<gene>
    <name evidence="3" type="primary">LOC102208581</name>
</gene>
<feature type="compositionally biased region" description="Basic and acidic residues" evidence="1">
    <location>
        <begin position="215"/>
        <end position="227"/>
    </location>
</feature>
<protein>
    <submittedName>
        <fullName evidence="3">Uncharacterized protein LOC102208581</fullName>
    </submittedName>
</protein>
<dbReference type="GeneID" id="102208581"/>
<name>A0A9Y3VYV5_9CICH</name>
<proteinExistence type="predicted"/>
<organism evidence="2 3">
    <name type="scientific">Pundamilia nyererei</name>
    <dbReference type="NCBI Taxonomy" id="303518"/>
    <lineage>
        <taxon>Eukaryota</taxon>
        <taxon>Metazoa</taxon>
        <taxon>Chordata</taxon>
        <taxon>Craniata</taxon>
        <taxon>Vertebrata</taxon>
        <taxon>Euteleostomi</taxon>
        <taxon>Actinopterygii</taxon>
        <taxon>Neopterygii</taxon>
        <taxon>Teleostei</taxon>
        <taxon>Neoteleostei</taxon>
        <taxon>Acanthomorphata</taxon>
        <taxon>Ovalentaria</taxon>
        <taxon>Cichlomorphae</taxon>
        <taxon>Cichliformes</taxon>
        <taxon>Cichlidae</taxon>
        <taxon>African cichlids</taxon>
        <taxon>Pseudocrenilabrinae</taxon>
        <taxon>Haplochromini</taxon>
        <taxon>Pundamilia</taxon>
    </lineage>
</organism>
<accession>A0A9Y3VYV5</accession>